<protein>
    <recommendedName>
        <fullName evidence="3">NAD(P)-binding domain-containing protein</fullName>
    </recommendedName>
</protein>
<evidence type="ECO:0000313" key="1">
    <source>
        <dbReference type="EMBL" id="KIY60850.1"/>
    </source>
</evidence>
<gene>
    <name evidence="1" type="ORF">CYLTODRAFT_433640</name>
</gene>
<dbReference type="Proteomes" id="UP000054007">
    <property type="component" value="Unassembled WGS sequence"/>
</dbReference>
<reference evidence="1 2" key="1">
    <citation type="journal article" date="2015" name="Fungal Genet. Biol.">
        <title>Evolution of novel wood decay mechanisms in Agaricales revealed by the genome sequences of Fistulina hepatica and Cylindrobasidium torrendii.</title>
        <authorList>
            <person name="Floudas D."/>
            <person name="Held B.W."/>
            <person name="Riley R."/>
            <person name="Nagy L.G."/>
            <person name="Koehler G."/>
            <person name="Ransdell A.S."/>
            <person name="Younus H."/>
            <person name="Chow J."/>
            <person name="Chiniquy J."/>
            <person name="Lipzen A."/>
            <person name="Tritt A."/>
            <person name="Sun H."/>
            <person name="Haridas S."/>
            <person name="LaButti K."/>
            <person name="Ohm R.A."/>
            <person name="Kues U."/>
            <person name="Blanchette R.A."/>
            <person name="Grigoriev I.V."/>
            <person name="Minto R.E."/>
            <person name="Hibbett D.S."/>
        </authorList>
    </citation>
    <scope>NUCLEOTIDE SEQUENCE [LARGE SCALE GENOMIC DNA]</scope>
    <source>
        <strain evidence="1 2">FP15055 ss-10</strain>
    </source>
</reference>
<dbReference type="OrthoDB" id="63935at2759"/>
<name>A0A0D7AS60_9AGAR</name>
<evidence type="ECO:0008006" key="3">
    <source>
        <dbReference type="Google" id="ProtNLM"/>
    </source>
</evidence>
<dbReference type="EMBL" id="KN881204">
    <property type="protein sequence ID" value="KIY60850.1"/>
    <property type="molecule type" value="Genomic_DNA"/>
</dbReference>
<evidence type="ECO:0000313" key="2">
    <source>
        <dbReference type="Proteomes" id="UP000054007"/>
    </source>
</evidence>
<dbReference type="InterPro" id="IPR036291">
    <property type="entry name" value="NAD(P)-bd_dom_sf"/>
</dbReference>
<dbReference type="AlphaFoldDB" id="A0A0D7AS60"/>
<sequence>MLSTTVNNVLSFGGSRNIGYYSAPRSLRKPIKGDALQEADIKAAWDLASSASPVDLVVFSIGTMPNTCLTKGVIMDAPNLVTQCNLHVVRTIPLHAKPQLVSISSYGVSKHGHKVAFPLLLKLPYSWLLALHTRTRLAWSVPSSTAQNILVLRTALFTDGPCVAGSGKSGKAPYRVTIREDVRGWTISRKDVAHFISVAVTEK</sequence>
<proteinExistence type="predicted"/>
<organism evidence="1 2">
    <name type="scientific">Cylindrobasidium torrendii FP15055 ss-10</name>
    <dbReference type="NCBI Taxonomy" id="1314674"/>
    <lineage>
        <taxon>Eukaryota</taxon>
        <taxon>Fungi</taxon>
        <taxon>Dikarya</taxon>
        <taxon>Basidiomycota</taxon>
        <taxon>Agaricomycotina</taxon>
        <taxon>Agaricomycetes</taxon>
        <taxon>Agaricomycetidae</taxon>
        <taxon>Agaricales</taxon>
        <taxon>Marasmiineae</taxon>
        <taxon>Physalacriaceae</taxon>
        <taxon>Cylindrobasidium</taxon>
    </lineage>
</organism>
<dbReference type="Gene3D" id="3.40.50.720">
    <property type="entry name" value="NAD(P)-binding Rossmann-like Domain"/>
    <property type="match status" value="1"/>
</dbReference>
<accession>A0A0D7AS60</accession>
<dbReference type="SUPFAM" id="SSF51735">
    <property type="entry name" value="NAD(P)-binding Rossmann-fold domains"/>
    <property type="match status" value="1"/>
</dbReference>
<keyword evidence="2" id="KW-1185">Reference proteome</keyword>